<feature type="transmembrane region" description="Helical" evidence="6">
    <location>
        <begin position="234"/>
        <end position="259"/>
    </location>
</feature>
<feature type="transmembrane region" description="Helical" evidence="6">
    <location>
        <begin position="316"/>
        <end position="333"/>
    </location>
</feature>
<evidence type="ECO:0000256" key="1">
    <source>
        <dbReference type="ARBA" id="ARBA00004651"/>
    </source>
</evidence>
<keyword evidence="2" id="KW-1003">Cell membrane</keyword>
<dbReference type="EMBL" id="CP069389">
    <property type="protein sequence ID" value="QRN91276.1"/>
    <property type="molecule type" value="Genomic_DNA"/>
</dbReference>
<comment type="subcellular location">
    <subcellularLocation>
        <location evidence="1">Cell membrane</location>
        <topology evidence="1">Multi-pass membrane protein</topology>
    </subcellularLocation>
</comment>
<dbReference type="AlphaFoldDB" id="A0AB37HN89"/>
<keyword evidence="3 6" id="KW-0812">Transmembrane</keyword>
<dbReference type="InterPro" id="IPR013525">
    <property type="entry name" value="ABC2_TM"/>
</dbReference>
<keyword evidence="4 6" id="KW-1133">Transmembrane helix</keyword>
<keyword evidence="5 6" id="KW-0472">Membrane</keyword>
<evidence type="ECO:0000256" key="2">
    <source>
        <dbReference type="ARBA" id="ARBA00022475"/>
    </source>
</evidence>
<evidence type="ECO:0000256" key="5">
    <source>
        <dbReference type="ARBA" id="ARBA00023136"/>
    </source>
</evidence>
<dbReference type="PANTHER" id="PTHR30294">
    <property type="entry name" value="MEMBRANE COMPONENT OF ABC TRANSPORTER YHHJ-RELATED"/>
    <property type="match status" value="1"/>
</dbReference>
<feature type="transmembrane region" description="Helical" evidence="6">
    <location>
        <begin position="369"/>
        <end position="388"/>
    </location>
</feature>
<evidence type="ECO:0000256" key="3">
    <source>
        <dbReference type="ARBA" id="ARBA00022692"/>
    </source>
</evidence>
<dbReference type="RefSeq" id="WP_107590424.1">
    <property type="nucleotide sequence ID" value="NZ_CP069389.1"/>
</dbReference>
<dbReference type="Proteomes" id="UP000640299">
    <property type="component" value="Chromosome"/>
</dbReference>
<dbReference type="InterPro" id="IPR051449">
    <property type="entry name" value="ABC-2_transporter_component"/>
</dbReference>
<feature type="transmembrane region" description="Helical" evidence="6">
    <location>
        <begin position="184"/>
        <end position="202"/>
    </location>
</feature>
<proteinExistence type="predicted"/>
<evidence type="ECO:0000313" key="9">
    <source>
        <dbReference type="Proteomes" id="UP000640299"/>
    </source>
</evidence>
<organism evidence="8 9">
    <name type="scientific">Mammaliicoccus sciuri</name>
    <name type="common">Staphylococcus sciuri</name>
    <dbReference type="NCBI Taxonomy" id="1296"/>
    <lineage>
        <taxon>Bacteria</taxon>
        <taxon>Bacillati</taxon>
        <taxon>Bacillota</taxon>
        <taxon>Bacilli</taxon>
        <taxon>Bacillales</taxon>
        <taxon>Staphylococcaceae</taxon>
        <taxon>Mammaliicoccus</taxon>
    </lineage>
</organism>
<gene>
    <name evidence="8" type="ORF">JRU67_00025</name>
</gene>
<dbReference type="PANTHER" id="PTHR30294:SF29">
    <property type="entry name" value="MULTIDRUG ABC TRANSPORTER PERMEASE YBHS-RELATED"/>
    <property type="match status" value="1"/>
</dbReference>
<evidence type="ECO:0000256" key="4">
    <source>
        <dbReference type="ARBA" id="ARBA00022989"/>
    </source>
</evidence>
<evidence type="ECO:0000313" key="8">
    <source>
        <dbReference type="EMBL" id="QRN91276.1"/>
    </source>
</evidence>
<evidence type="ECO:0000256" key="6">
    <source>
        <dbReference type="SAM" id="Phobius"/>
    </source>
</evidence>
<dbReference type="GO" id="GO:0005886">
    <property type="term" value="C:plasma membrane"/>
    <property type="evidence" value="ECO:0007669"/>
    <property type="project" value="UniProtKB-SubCell"/>
</dbReference>
<feature type="transmembrane region" description="Helical" evidence="6">
    <location>
        <begin position="279"/>
        <end position="304"/>
    </location>
</feature>
<evidence type="ECO:0000259" key="7">
    <source>
        <dbReference type="Pfam" id="PF12698"/>
    </source>
</evidence>
<accession>A0AB37HN89</accession>
<feature type="domain" description="ABC-2 type transporter transmembrane" evidence="7">
    <location>
        <begin position="19"/>
        <end position="388"/>
    </location>
</feature>
<sequence length="414" mass="46246">MNKFWPTFNLTYMQKVKSKSFIIMTAIFMILIFALSNIDKIIDFFDNDSKVVAIQTDNDMIYKVLEKQYKQNDDIEKVEKVSLEKGKKGVKDEKYKRLIQVNVNGEKVDGTIYEKGNVSESEKMTLQSTLSQMQSSLTAQKLNLSEKDLKTLNTPSDVKTEEIKTNDEKQSSDIDPKVQALNSAVVYIIIFLSFFITINYANQIGSEIATEKTTRVIEMIVTSVKPSIHVSAKILAIIAVAFTQIFFIILAIVISIFAFDLKGLFESAGVEYGPETTKIIIYGAVYLILGVVSYISLAAILGALTSRIEDLAQSMMPVTFISLAAFYIAIFSISNPDTMLVKVTSFIPMLSPMVMLLRTTSESTPEWHLLLGIVISIVTCIILLVFAAKTYRGSVLTYEKGVIKNLKNALNITK</sequence>
<dbReference type="Pfam" id="PF12698">
    <property type="entry name" value="ABC2_membrane_3"/>
    <property type="match status" value="1"/>
</dbReference>
<reference evidence="8" key="1">
    <citation type="submission" date="2021-02" db="EMBL/GenBank/DDBJ databases">
        <title>cfr and optrA-positive Staphylococcus spp.</title>
        <authorList>
            <person name="Chen L."/>
        </authorList>
    </citation>
    <scope>NUCLEOTIDE SEQUENCE</scope>
    <source>
        <strain evidence="8">GDQ20D70P</strain>
    </source>
</reference>
<feature type="transmembrane region" description="Helical" evidence="6">
    <location>
        <begin position="21"/>
        <end position="38"/>
    </location>
</feature>
<protein>
    <submittedName>
        <fullName evidence="8">ABC transporter permease</fullName>
    </submittedName>
</protein>
<name>A0AB37HN89_MAMSC</name>
<dbReference type="GO" id="GO:0140359">
    <property type="term" value="F:ABC-type transporter activity"/>
    <property type="evidence" value="ECO:0007669"/>
    <property type="project" value="InterPro"/>
</dbReference>